<evidence type="ECO:0000256" key="3">
    <source>
        <dbReference type="ARBA" id="ARBA00022525"/>
    </source>
</evidence>
<dbReference type="PANTHER" id="PTHR31297">
    <property type="entry name" value="GLUCAN ENDO-1,6-BETA-GLUCOSIDASE B"/>
    <property type="match status" value="1"/>
</dbReference>
<dbReference type="GO" id="GO:0005576">
    <property type="term" value="C:extracellular region"/>
    <property type="evidence" value="ECO:0007669"/>
    <property type="project" value="UniProtKB-SubCell"/>
</dbReference>
<comment type="caution">
    <text evidence="13">The sequence shown here is derived from an EMBL/GenBank/DDBJ whole genome shotgun (WGS) entry which is preliminary data.</text>
</comment>
<evidence type="ECO:0000313" key="14">
    <source>
        <dbReference type="Proteomes" id="UP000660729"/>
    </source>
</evidence>
<dbReference type="InterPro" id="IPR050386">
    <property type="entry name" value="Glycosyl_hydrolase_5"/>
</dbReference>
<comment type="catalytic activity">
    <reaction evidence="8">
        <text>Successive hydrolysis of beta-D-glucose units from the non-reducing ends of (1-&gt;3)-beta-D-glucans, releasing alpha-glucose.</text>
        <dbReference type="EC" id="3.2.1.58"/>
    </reaction>
</comment>
<gene>
    <name evidence="13" type="ORF">HII31_11003</name>
</gene>
<keyword evidence="7" id="KW-0961">Cell wall biogenesis/degradation</keyword>
<evidence type="ECO:0000313" key="13">
    <source>
        <dbReference type="EMBL" id="KAF7187664.1"/>
    </source>
</evidence>
<dbReference type="EMBL" id="JABCIY010000224">
    <property type="protein sequence ID" value="KAF7187664.1"/>
    <property type="molecule type" value="Genomic_DNA"/>
</dbReference>
<evidence type="ECO:0000256" key="10">
    <source>
        <dbReference type="RuleBase" id="RU361153"/>
    </source>
</evidence>
<evidence type="ECO:0000256" key="1">
    <source>
        <dbReference type="ARBA" id="ARBA00004613"/>
    </source>
</evidence>
<dbReference type="GO" id="GO:0009986">
    <property type="term" value="C:cell surface"/>
    <property type="evidence" value="ECO:0007669"/>
    <property type="project" value="TreeGrafter"/>
</dbReference>
<dbReference type="GO" id="GO:0004338">
    <property type="term" value="F:glucan exo-1,3-beta-glucosidase activity"/>
    <property type="evidence" value="ECO:0007669"/>
    <property type="project" value="UniProtKB-EC"/>
</dbReference>
<dbReference type="Proteomes" id="UP000660729">
    <property type="component" value="Unassembled WGS sequence"/>
</dbReference>
<protein>
    <recommendedName>
        <fullName evidence="9">glucan 1,3-beta-glucosidase</fullName>
        <ecNumber evidence="9">3.2.1.58</ecNumber>
    </recommendedName>
</protein>
<comment type="subcellular location">
    <subcellularLocation>
        <location evidence="1">Secreted</location>
    </subcellularLocation>
</comment>
<dbReference type="OrthoDB" id="62120at2759"/>
<evidence type="ECO:0000256" key="2">
    <source>
        <dbReference type="ARBA" id="ARBA00005641"/>
    </source>
</evidence>
<evidence type="ECO:0000256" key="8">
    <source>
        <dbReference type="ARBA" id="ARBA00036824"/>
    </source>
</evidence>
<dbReference type="Pfam" id="PF00150">
    <property type="entry name" value="Cellulase"/>
    <property type="match status" value="1"/>
</dbReference>
<name>A0A8H6VGX4_9PEZI</name>
<evidence type="ECO:0000256" key="5">
    <source>
        <dbReference type="ARBA" id="ARBA00022801"/>
    </source>
</evidence>
<proteinExistence type="inferred from homology"/>
<feature type="chain" id="PRO_5034053846" description="glucan 1,3-beta-glucosidase" evidence="11">
    <location>
        <begin position="21"/>
        <end position="453"/>
    </location>
</feature>
<feature type="domain" description="Glycoside hydrolase family 5" evidence="12">
    <location>
        <begin position="97"/>
        <end position="339"/>
    </location>
</feature>
<reference evidence="13" key="1">
    <citation type="submission" date="2020-04" db="EMBL/GenBank/DDBJ databases">
        <title>Draft genome resource of the tomato pathogen Pseudocercospora fuligena.</title>
        <authorList>
            <person name="Zaccaron A."/>
        </authorList>
    </citation>
    <scope>NUCLEOTIDE SEQUENCE</scope>
    <source>
        <strain evidence="13">PF001</strain>
    </source>
</reference>
<organism evidence="13 14">
    <name type="scientific">Pseudocercospora fuligena</name>
    <dbReference type="NCBI Taxonomy" id="685502"/>
    <lineage>
        <taxon>Eukaryota</taxon>
        <taxon>Fungi</taxon>
        <taxon>Dikarya</taxon>
        <taxon>Ascomycota</taxon>
        <taxon>Pezizomycotina</taxon>
        <taxon>Dothideomycetes</taxon>
        <taxon>Dothideomycetidae</taxon>
        <taxon>Mycosphaerellales</taxon>
        <taxon>Mycosphaerellaceae</taxon>
        <taxon>Pseudocercospora</taxon>
    </lineage>
</organism>
<dbReference type="SUPFAM" id="SSF51445">
    <property type="entry name" value="(Trans)glycosidases"/>
    <property type="match status" value="1"/>
</dbReference>
<evidence type="ECO:0000256" key="11">
    <source>
        <dbReference type="SAM" id="SignalP"/>
    </source>
</evidence>
<feature type="signal peptide" evidence="11">
    <location>
        <begin position="1"/>
        <end position="20"/>
    </location>
</feature>
<evidence type="ECO:0000256" key="4">
    <source>
        <dbReference type="ARBA" id="ARBA00022729"/>
    </source>
</evidence>
<dbReference type="AlphaFoldDB" id="A0A8H6VGX4"/>
<keyword evidence="14" id="KW-1185">Reference proteome</keyword>
<dbReference type="InterPro" id="IPR017853">
    <property type="entry name" value="GH"/>
</dbReference>
<dbReference type="Gene3D" id="3.20.20.80">
    <property type="entry name" value="Glycosidases"/>
    <property type="match status" value="1"/>
</dbReference>
<dbReference type="EC" id="3.2.1.58" evidence="9"/>
<keyword evidence="6 10" id="KW-0326">Glycosidase</keyword>
<keyword evidence="3" id="KW-0964">Secreted</keyword>
<evidence type="ECO:0000256" key="9">
    <source>
        <dbReference type="ARBA" id="ARBA00038929"/>
    </source>
</evidence>
<evidence type="ECO:0000259" key="12">
    <source>
        <dbReference type="Pfam" id="PF00150"/>
    </source>
</evidence>
<dbReference type="GO" id="GO:0071555">
    <property type="term" value="P:cell wall organization"/>
    <property type="evidence" value="ECO:0007669"/>
    <property type="project" value="UniProtKB-KW"/>
</dbReference>
<sequence>MRTSPVRFVAWALLLWTVSANPWRALDSRQRLHDHIDRRHLKFHRRNANASLPNPIRGVNIGSWLLLEKWMVPDFFNGTNATDQHSFDSTPGARAKLRYHWQTYFTEDDVKKIASWGINALRIPIGYWAYDNSGTPYIKGADAYLEKAIGWARKYSLKVLVDCHGSPGSQNGFDNSGQSGVVKWQTPGNMNKSIAVLEKMARKYGNMNYSDVVFGIELTNEPIAWDTPGGGNSFNRTKEWTKSAYKVVRAAADNKNLLIVMHDSFQTPKSWLDVHAVLNSNYTTPRFAMDTHLYQNMVDGDNYLDQDEHIAKACNWATTDLLPRNSTLPVFVGEFSAQTNICAYQNGTVTPGRFDPEGPINECYEKGCFCSANTDPKYYEYIPPLLDATRAYLEAELDTFEYASRGWFFWSYKGPGLWGLQNLFEHGVLGSLTGKVTDRHFPNQCGLPSPSYR</sequence>
<dbReference type="InterPro" id="IPR001547">
    <property type="entry name" value="Glyco_hydro_5"/>
</dbReference>
<keyword evidence="4 11" id="KW-0732">Signal</keyword>
<comment type="similarity">
    <text evidence="2 10">Belongs to the glycosyl hydrolase 5 (cellulase A) family.</text>
</comment>
<dbReference type="PANTHER" id="PTHR31297:SF1">
    <property type="entry name" value="GLUCAN 1,3-BETA-GLUCOSIDASE I_II-RELATED"/>
    <property type="match status" value="1"/>
</dbReference>
<evidence type="ECO:0000256" key="6">
    <source>
        <dbReference type="ARBA" id="ARBA00023295"/>
    </source>
</evidence>
<keyword evidence="5 10" id="KW-0378">Hydrolase</keyword>
<dbReference type="GO" id="GO:0009251">
    <property type="term" value="P:glucan catabolic process"/>
    <property type="evidence" value="ECO:0007669"/>
    <property type="project" value="TreeGrafter"/>
</dbReference>
<evidence type="ECO:0000256" key="7">
    <source>
        <dbReference type="ARBA" id="ARBA00023316"/>
    </source>
</evidence>
<accession>A0A8H6VGX4</accession>